<name>A0A7S9LPG8_9RHOB</name>
<dbReference type="AlphaFoldDB" id="A0A7S9LPG8"/>
<proteinExistence type="predicted"/>
<dbReference type="Proteomes" id="UP000594800">
    <property type="component" value="Chromosome"/>
</dbReference>
<dbReference type="EMBL" id="CP064942">
    <property type="protein sequence ID" value="QPH52767.1"/>
    <property type="molecule type" value="Genomic_DNA"/>
</dbReference>
<protein>
    <submittedName>
        <fullName evidence="2">Uncharacterized protein</fullName>
    </submittedName>
</protein>
<sequence length="113" mass="12473">MDIHLPQDVATALREGDPAPKRAKTRPRARMGKQVIDLISLDETGFTVAGDAPLLRGHLSLYDGERHLADCLIVTAAHEGPLVRYEYKRRTDVTDTAALDYVRDPSAPVALLR</sequence>
<feature type="region of interest" description="Disordered" evidence="1">
    <location>
        <begin position="1"/>
        <end position="28"/>
    </location>
</feature>
<gene>
    <name evidence="2" type="ORF">I0K15_13210</name>
</gene>
<organism evidence="2 3">
    <name type="scientific">Pontivivens ytuae</name>
    <dbReference type="NCBI Taxonomy" id="2789856"/>
    <lineage>
        <taxon>Bacteria</taxon>
        <taxon>Pseudomonadati</taxon>
        <taxon>Pseudomonadota</taxon>
        <taxon>Alphaproteobacteria</taxon>
        <taxon>Rhodobacterales</taxon>
        <taxon>Paracoccaceae</taxon>
        <taxon>Pontivivens</taxon>
    </lineage>
</organism>
<evidence type="ECO:0000313" key="2">
    <source>
        <dbReference type="EMBL" id="QPH52767.1"/>
    </source>
</evidence>
<dbReference type="KEGG" id="poz:I0K15_13210"/>
<evidence type="ECO:0000313" key="3">
    <source>
        <dbReference type="Proteomes" id="UP000594800"/>
    </source>
</evidence>
<evidence type="ECO:0000256" key="1">
    <source>
        <dbReference type="SAM" id="MobiDB-lite"/>
    </source>
</evidence>
<keyword evidence="3" id="KW-1185">Reference proteome</keyword>
<dbReference type="RefSeq" id="WP_196101978.1">
    <property type="nucleotide sequence ID" value="NZ_CP064942.1"/>
</dbReference>
<accession>A0A7S9LPG8</accession>
<reference evidence="2 3" key="1">
    <citation type="submission" date="2020-11" db="EMBL/GenBank/DDBJ databases">
        <title>Description of Pontivivens ytuae sp. nov. isolated from deep sea sediment of Mariana Trench.</title>
        <authorList>
            <person name="Wang Z."/>
            <person name="Sun Q.-L."/>
            <person name="Xu X.-D."/>
            <person name="Tang Y.-Z."/>
            <person name="Zhang J."/>
        </authorList>
    </citation>
    <scope>NUCLEOTIDE SEQUENCE [LARGE SCALE GENOMIC DNA]</scope>
    <source>
        <strain evidence="2 3">MT2928</strain>
    </source>
</reference>